<dbReference type="eggNOG" id="ENOG502SI6I">
    <property type="taxonomic scope" value="Eukaryota"/>
</dbReference>
<feature type="domain" description="Beta-lactamase-like ARB-00930-like C-terminal" evidence="3">
    <location>
        <begin position="420"/>
        <end position="569"/>
    </location>
</feature>
<reference evidence="4 5" key="1">
    <citation type="submission" date="2013-03" db="EMBL/GenBank/DDBJ databases">
        <title>The Genome Sequence of Phialophora europaea CBS 101466.</title>
        <authorList>
            <consortium name="The Broad Institute Genomics Platform"/>
            <person name="Cuomo C."/>
            <person name="de Hoog S."/>
            <person name="Gorbushina A."/>
            <person name="Walker B."/>
            <person name="Young S.K."/>
            <person name="Zeng Q."/>
            <person name="Gargeya S."/>
            <person name="Fitzgerald M."/>
            <person name="Haas B."/>
            <person name="Abouelleil A."/>
            <person name="Allen A.W."/>
            <person name="Alvarado L."/>
            <person name="Arachchi H.M."/>
            <person name="Berlin A.M."/>
            <person name="Chapman S.B."/>
            <person name="Gainer-Dewar J."/>
            <person name="Goldberg J."/>
            <person name="Griggs A."/>
            <person name="Gujja S."/>
            <person name="Hansen M."/>
            <person name="Howarth C."/>
            <person name="Imamovic A."/>
            <person name="Ireland A."/>
            <person name="Larimer J."/>
            <person name="McCowan C."/>
            <person name="Murphy C."/>
            <person name="Pearson M."/>
            <person name="Poon T.W."/>
            <person name="Priest M."/>
            <person name="Roberts A."/>
            <person name="Saif S."/>
            <person name="Shea T."/>
            <person name="Sisk P."/>
            <person name="Sykes S."/>
            <person name="Wortman J."/>
            <person name="Nusbaum C."/>
            <person name="Birren B."/>
        </authorList>
    </citation>
    <scope>NUCLEOTIDE SEQUENCE [LARGE SCALE GENOMIC DNA]</scope>
    <source>
        <strain evidence="4 5">CBS 101466</strain>
    </source>
</reference>
<evidence type="ECO:0000256" key="1">
    <source>
        <dbReference type="SAM" id="SignalP"/>
    </source>
</evidence>
<dbReference type="InterPro" id="IPR058664">
    <property type="entry name" value="ARB_00930-like_C"/>
</dbReference>
<dbReference type="STRING" id="1220924.W2S6W4"/>
<dbReference type="Pfam" id="PF00144">
    <property type="entry name" value="Beta-lactamase"/>
    <property type="match status" value="1"/>
</dbReference>
<protein>
    <submittedName>
        <fullName evidence="4">Uncharacterized protein</fullName>
    </submittedName>
</protein>
<feature type="chain" id="PRO_5004824973" evidence="1">
    <location>
        <begin position="18"/>
        <end position="580"/>
    </location>
</feature>
<gene>
    <name evidence="4" type="ORF">HMPREF1541_02843</name>
</gene>
<dbReference type="PANTHER" id="PTHR22935">
    <property type="entry name" value="PENICILLIN-BINDING PROTEIN"/>
    <property type="match status" value="1"/>
</dbReference>
<keyword evidence="5" id="KW-1185">Reference proteome</keyword>
<dbReference type="InParanoid" id="W2S6W4"/>
<dbReference type="PANTHER" id="PTHR22935:SF97">
    <property type="entry name" value="BETA-LACTAMASE-RELATED DOMAIN-CONTAINING PROTEIN"/>
    <property type="match status" value="1"/>
</dbReference>
<dbReference type="OrthoDB" id="6220758at2759"/>
<dbReference type="InterPro" id="IPR012338">
    <property type="entry name" value="Beta-lactam/transpept-like"/>
</dbReference>
<dbReference type="InterPro" id="IPR001466">
    <property type="entry name" value="Beta-lactam-related"/>
</dbReference>
<dbReference type="AlphaFoldDB" id="W2S6W4"/>
<accession>W2S6W4</accession>
<evidence type="ECO:0000313" key="5">
    <source>
        <dbReference type="Proteomes" id="UP000030752"/>
    </source>
</evidence>
<proteinExistence type="predicted"/>
<evidence type="ECO:0000313" key="4">
    <source>
        <dbReference type="EMBL" id="ETN43684.1"/>
    </source>
</evidence>
<feature type="signal peptide" evidence="1">
    <location>
        <begin position="1"/>
        <end position="17"/>
    </location>
</feature>
<evidence type="ECO:0000259" key="2">
    <source>
        <dbReference type="Pfam" id="PF00144"/>
    </source>
</evidence>
<feature type="domain" description="Beta-lactamase-related" evidence="2">
    <location>
        <begin position="105"/>
        <end position="401"/>
    </location>
</feature>
<dbReference type="GeneID" id="19970182"/>
<keyword evidence="1" id="KW-0732">Signal</keyword>
<sequence length="580" mass="61944">MRITLASVLTTLSLTLANTFQPTSECPLLGPSFSSDFDLTKTDAFSEAVAAFPEVIEALFETGSANASTSSFVIDVYSAVTNTSIYSYSHEATAPALNESFPSELNDETIFRIGSVSKLYTVYAILAHAGSLEVFNHPITQYLPELAGNAGKDPLNRIVWEDVTVGALASHQAGVGEFPLNYLGCFYTGEPCDTDKFLDWMRDRKRASQPISQSSLYADGGFGILGLALARMTNQTYNDALQTLLAAPLHLNHTGSLIPTDPDVNGIIIPNWETGASAWGHDNQVIAPSGGLYSNLADLRATGLSILHSHLLSPHDTRAWLKPHAHTASLTTSAGAPWEINRLTLPVSAANATNTTTRYRLSDLYTKAGGQPGYTAVFMLSPDHQLGLSVLVAGTSATTDRWTLRAAAAETFVTAAEHAAMENARSQFAGVFVDDEAHDGSNVTLTVEEGRPGLGIKSLYVDGVDSLANISSPYAPLPEGVGVVARLYPTGLEERLAEDGSVRAKYRAVAEVTPFPPEARARIEGGKGLFDDGCVSWLNTAFWETEDGQVLDEFVLQSDGKGRLVSVRSGSADGMMVRSG</sequence>
<dbReference type="Pfam" id="PF26335">
    <property type="entry name" value="ARB_00930_C"/>
    <property type="match status" value="1"/>
</dbReference>
<organism evidence="4 5">
    <name type="scientific">Cyphellophora europaea (strain CBS 101466)</name>
    <name type="common">Phialophora europaea</name>
    <dbReference type="NCBI Taxonomy" id="1220924"/>
    <lineage>
        <taxon>Eukaryota</taxon>
        <taxon>Fungi</taxon>
        <taxon>Dikarya</taxon>
        <taxon>Ascomycota</taxon>
        <taxon>Pezizomycotina</taxon>
        <taxon>Eurotiomycetes</taxon>
        <taxon>Chaetothyriomycetidae</taxon>
        <taxon>Chaetothyriales</taxon>
        <taxon>Cyphellophoraceae</taxon>
        <taxon>Cyphellophora</taxon>
    </lineage>
</organism>
<dbReference type="InterPro" id="IPR051478">
    <property type="entry name" value="Beta-lactamase-like_AB/R"/>
</dbReference>
<dbReference type="VEuPathDB" id="FungiDB:HMPREF1541_02843"/>
<dbReference type="EMBL" id="KB822718">
    <property type="protein sequence ID" value="ETN43684.1"/>
    <property type="molecule type" value="Genomic_DNA"/>
</dbReference>
<dbReference type="RefSeq" id="XP_008715420.1">
    <property type="nucleotide sequence ID" value="XM_008717198.1"/>
</dbReference>
<dbReference type="Gene3D" id="3.40.710.10">
    <property type="entry name" value="DD-peptidase/beta-lactamase superfamily"/>
    <property type="match status" value="1"/>
</dbReference>
<name>W2S6W4_CYPE1</name>
<dbReference type="HOGENOM" id="CLU_019706_0_0_1"/>
<evidence type="ECO:0000259" key="3">
    <source>
        <dbReference type="Pfam" id="PF26335"/>
    </source>
</evidence>
<dbReference type="SUPFAM" id="SSF56601">
    <property type="entry name" value="beta-lactamase/transpeptidase-like"/>
    <property type="match status" value="1"/>
</dbReference>
<dbReference type="Proteomes" id="UP000030752">
    <property type="component" value="Unassembled WGS sequence"/>
</dbReference>